<protein>
    <submittedName>
        <fullName evidence="2">Arylesterase</fullName>
    </submittedName>
</protein>
<evidence type="ECO:0000259" key="1">
    <source>
        <dbReference type="Pfam" id="PF13472"/>
    </source>
</evidence>
<sequence length="196" mass="21857">MVYFIPVGAENQTAPTILIIGDSLSAGYGMKAEESWPHLLQKKLQEQKSSYRVINDSISGNTTHNGLSRLPDSLKQYQPDIVILQLGGNDGLRGLSLKQMRDNFIQMIEKIQNQGAKLLLLGIKIPPNYGAAYTERFEAIFLELAEQYKLPFEAFFLAGVADNPELMQSDDIHPNAAAQPIMLNNIWQVLEPLLSD</sequence>
<dbReference type="Pfam" id="PF13472">
    <property type="entry name" value="Lipase_GDSL_2"/>
    <property type="match status" value="1"/>
</dbReference>
<comment type="caution">
    <text evidence="2">The sequence shown here is derived from an EMBL/GenBank/DDBJ whole genome shotgun (WGS) entry which is preliminary data.</text>
</comment>
<dbReference type="InterPro" id="IPR051532">
    <property type="entry name" value="Ester_Hydrolysis_Enzymes"/>
</dbReference>
<dbReference type="Gene3D" id="3.40.50.1110">
    <property type="entry name" value="SGNH hydrolase"/>
    <property type="match status" value="1"/>
</dbReference>
<organism evidence="2 3">
    <name type="scientific">Thioflexithrix psekupsensis</name>
    <dbReference type="NCBI Taxonomy" id="1570016"/>
    <lineage>
        <taxon>Bacteria</taxon>
        <taxon>Pseudomonadati</taxon>
        <taxon>Pseudomonadota</taxon>
        <taxon>Gammaproteobacteria</taxon>
        <taxon>Thiotrichales</taxon>
        <taxon>Thioflexithrix</taxon>
    </lineage>
</organism>
<dbReference type="AlphaFoldDB" id="A0A251XAV1"/>
<dbReference type="InterPro" id="IPR036514">
    <property type="entry name" value="SGNH_hydro_sf"/>
</dbReference>
<dbReference type="PROSITE" id="PS01098">
    <property type="entry name" value="LIPASE_GDSL_SER"/>
    <property type="match status" value="1"/>
</dbReference>
<dbReference type="SUPFAM" id="SSF52266">
    <property type="entry name" value="SGNH hydrolase"/>
    <property type="match status" value="1"/>
</dbReference>
<dbReference type="PANTHER" id="PTHR30383">
    <property type="entry name" value="THIOESTERASE 1/PROTEASE 1/LYSOPHOSPHOLIPASE L1"/>
    <property type="match status" value="1"/>
</dbReference>
<gene>
    <name evidence="2" type="ORF">TPSD3_08745</name>
</gene>
<dbReference type="Proteomes" id="UP000194798">
    <property type="component" value="Unassembled WGS sequence"/>
</dbReference>
<dbReference type="GO" id="GO:0006629">
    <property type="term" value="P:lipid metabolic process"/>
    <property type="evidence" value="ECO:0007669"/>
    <property type="project" value="InterPro"/>
</dbReference>
<dbReference type="PANTHER" id="PTHR30383:SF24">
    <property type="entry name" value="THIOESTERASE 1_PROTEASE 1_LYSOPHOSPHOLIPASE L1"/>
    <property type="match status" value="1"/>
</dbReference>
<dbReference type="OrthoDB" id="9786188at2"/>
<evidence type="ECO:0000313" key="3">
    <source>
        <dbReference type="Proteomes" id="UP000194798"/>
    </source>
</evidence>
<proteinExistence type="predicted"/>
<dbReference type="InterPro" id="IPR008265">
    <property type="entry name" value="Lipase_GDSL_AS"/>
</dbReference>
<accession>A0A251XAV1</accession>
<evidence type="ECO:0000313" key="2">
    <source>
        <dbReference type="EMBL" id="OUD14672.1"/>
    </source>
</evidence>
<name>A0A251XAV1_9GAMM</name>
<dbReference type="GO" id="GO:0004622">
    <property type="term" value="F:phosphatidylcholine lysophospholipase activity"/>
    <property type="evidence" value="ECO:0007669"/>
    <property type="project" value="TreeGrafter"/>
</dbReference>
<dbReference type="InterPro" id="IPR013830">
    <property type="entry name" value="SGNH_hydro"/>
</dbReference>
<reference evidence="2 3" key="1">
    <citation type="submission" date="2016-12" db="EMBL/GenBank/DDBJ databases">
        <title>Thioflexothrix psekupsii D3 genome sequencing and assembly.</title>
        <authorList>
            <person name="Fomenkov A."/>
            <person name="Vincze T."/>
            <person name="Grabovich M."/>
            <person name="Anton B.P."/>
            <person name="Dubinina G."/>
            <person name="Orlova M."/>
            <person name="Belousova E."/>
            <person name="Roberts R.J."/>
        </authorList>
    </citation>
    <scope>NUCLEOTIDE SEQUENCE [LARGE SCALE GENOMIC DNA]</scope>
    <source>
        <strain evidence="2">D3</strain>
    </source>
</reference>
<dbReference type="EMBL" id="MSLT01000012">
    <property type="protein sequence ID" value="OUD14672.1"/>
    <property type="molecule type" value="Genomic_DNA"/>
</dbReference>
<keyword evidence="3" id="KW-1185">Reference proteome</keyword>
<dbReference type="CDD" id="cd01822">
    <property type="entry name" value="Lysophospholipase_L1_like"/>
    <property type="match status" value="1"/>
</dbReference>
<feature type="domain" description="SGNH hydrolase-type esterase" evidence="1">
    <location>
        <begin position="20"/>
        <end position="178"/>
    </location>
</feature>